<dbReference type="GeneID" id="19134438"/>
<dbReference type="KEGG" id="bsc:COCSADRAFT_213030"/>
<reference evidence="1 2" key="1">
    <citation type="journal article" date="2012" name="PLoS Pathog.">
        <title>Diverse lifestyles and strategies of plant pathogenesis encoded in the genomes of eighteen Dothideomycetes fungi.</title>
        <authorList>
            <person name="Ohm R.A."/>
            <person name="Feau N."/>
            <person name="Henrissat B."/>
            <person name="Schoch C.L."/>
            <person name="Horwitz B.A."/>
            <person name="Barry K.W."/>
            <person name="Condon B.J."/>
            <person name="Copeland A.C."/>
            <person name="Dhillon B."/>
            <person name="Glaser F."/>
            <person name="Hesse C.N."/>
            <person name="Kosti I."/>
            <person name="LaButti K."/>
            <person name="Lindquist E.A."/>
            <person name="Lucas S."/>
            <person name="Salamov A.A."/>
            <person name="Bradshaw R.E."/>
            <person name="Ciuffetti L."/>
            <person name="Hamelin R.C."/>
            <person name="Kema G.H.J."/>
            <person name="Lawrence C."/>
            <person name="Scott J.A."/>
            <person name="Spatafora J.W."/>
            <person name="Turgeon B.G."/>
            <person name="de Wit P.J.G.M."/>
            <person name="Zhong S."/>
            <person name="Goodwin S.B."/>
            <person name="Grigoriev I.V."/>
        </authorList>
    </citation>
    <scope>NUCLEOTIDE SEQUENCE [LARGE SCALE GENOMIC DNA]</scope>
    <source>
        <strain evidence="2">ND90Pr / ATCC 201652</strain>
    </source>
</reference>
<sequence length="63" mass="7190">MCVSLSSYGQSLGGKSWQRVLRQGLRAEMGRLNRLRGVCICVCELQPTFTHTHTHTHTHMHIE</sequence>
<dbReference type="RefSeq" id="XP_007694958.1">
    <property type="nucleotide sequence ID" value="XM_007696768.1"/>
</dbReference>
<proteinExistence type="predicted"/>
<dbReference type="AlphaFoldDB" id="M2TLZ5"/>
<dbReference type="Proteomes" id="UP000016934">
    <property type="component" value="Unassembled WGS sequence"/>
</dbReference>
<accession>M2TLZ5</accession>
<keyword evidence="2" id="KW-1185">Reference proteome</keyword>
<reference evidence="2" key="2">
    <citation type="journal article" date="2013" name="PLoS Genet.">
        <title>Comparative genome structure, secondary metabolite, and effector coding capacity across Cochliobolus pathogens.</title>
        <authorList>
            <person name="Condon B.J."/>
            <person name="Leng Y."/>
            <person name="Wu D."/>
            <person name="Bushley K.E."/>
            <person name="Ohm R.A."/>
            <person name="Otillar R."/>
            <person name="Martin J."/>
            <person name="Schackwitz W."/>
            <person name="Grimwood J."/>
            <person name="MohdZainudin N."/>
            <person name="Xue C."/>
            <person name="Wang R."/>
            <person name="Manning V.A."/>
            <person name="Dhillon B."/>
            <person name="Tu Z.J."/>
            <person name="Steffenson B.J."/>
            <person name="Salamov A."/>
            <person name="Sun H."/>
            <person name="Lowry S."/>
            <person name="LaButti K."/>
            <person name="Han J."/>
            <person name="Copeland A."/>
            <person name="Lindquist E."/>
            <person name="Barry K."/>
            <person name="Schmutz J."/>
            <person name="Baker S.E."/>
            <person name="Ciuffetti L.M."/>
            <person name="Grigoriev I.V."/>
            <person name="Zhong S."/>
            <person name="Turgeon B.G."/>
        </authorList>
    </citation>
    <scope>NUCLEOTIDE SEQUENCE [LARGE SCALE GENOMIC DNA]</scope>
    <source>
        <strain evidence="2">ND90Pr / ATCC 201652</strain>
    </source>
</reference>
<evidence type="ECO:0000313" key="1">
    <source>
        <dbReference type="EMBL" id="EMD69712.1"/>
    </source>
</evidence>
<dbReference type="EMBL" id="KB445637">
    <property type="protein sequence ID" value="EMD69712.1"/>
    <property type="molecule type" value="Genomic_DNA"/>
</dbReference>
<name>M2TLZ5_COCSN</name>
<evidence type="ECO:0000313" key="2">
    <source>
        <dbReference type="Proteomes" id="UP000016934"/>
    </source>
</evidence>
<dbReference type="HOGENOM" id="CLU_2885632_0_0_1"/>
<protein>
    <submittedName>
        <fullName evidence="1">Uncharacterized protein</fullName>
    </submittedName>
</protein>
<gene>
    <name evidence="1" type="ORF">COCSADRAFT_213030</name>
</gene>
<organism evidence="1 2">
    <name type="scientific">Cochliobolus sativus (strain ND90Pr / ATCC 201652)</name>
    <name type="common">Common root rot and spot blotch fungus</name>
    <name type="synonym">Bipolaris sorokiniana</name>
    <dbReference type="NCBI Taxonomy" id="665912"/>
    <lineage>
        <taxon>Eukaryota</taxon>
        <taxon>Fungi</taxon>
        <taxon>Dikarya</taxon>
        <taxon>Ascomycota</taxon>
        <taxon>Pezizomycotina</taxon>
        <taxon>Dothideomycetes</taxon>
        <taxon>Pleosporomycetidae</taxon>
        <taxon>Pleosporales</taxon>
        <taxon>Pleosporineae</taxon>
        <taxon>Pleosporaceae</taxon>
        <taxon>Bipolaris</taxon>
    </lineage>
</organism>